<feature type="compositionally biased region" description="Polar residues" evidence="1">
    <location>
        <begin position="53"/>
        <end position="68"/>
    </location>
</feature>
<name>A0A5N5G4E2_9ROSA</name>
<protein>
    <submittedName>
        <fullName evidence="2">Uncharacterized protein</fullName>
    </submittedName>
</protein>
<comment type="caution">
    <text evidence="2">The sequence shown here is derived from an EMBL/GenBank/DDBJ whole genome shotgun (WGS) entry which is preliminary data.</text>
</comment>
<evidence type="ECO:0000313" key="2">
    <source>
        <dbReference type="EMBL" id="KAB2608292.1"/>
    </source>
</evidence>
<keyword evidence="3" id="KW-1185">Reference proteome</keyword>
<feature type="compositionally biased region" description="Low complexity" evidence="1">
    <location>
        <begin position="1"/>
        <end position="25"/>
    </location>
</feature>
<dbReference type="EMBL" id="SMOL01000553">
    <property type="protein sequence ID" value="KAB2608292.1"/>
    <property type="molecule type" value="Genomic_DNA"/>
</dbReference>
<evidence type="ECO:0000256" key="1">
    <source>
        <dbReference type="SAM" id="MobiDB-lite"/>
    </source>
</evidence>
<dbReference type="AlphaFoldDB" id="A0A5N5G4E2"/>
<proteinExistence type="predicted"/>
<sequence length="156" mass="16929">MAYTPSPIATPSPTTTPTIAATTPAEMDHRPVNPVDPVGPPIPARRTHRRPSTTDQMSPSESTTNASGTRPVVIIPNLLLNCCDHYINVFADIYVRPRNELTKSLHVTMVEKSQSVLQESTFQLPSDTPIESVDPPEDAGFHISEARDLLSGDGKC</sequence>
<feature type="region of interest" description="Disordered" evidence="1">
    <location>
        <begin position="1"/>
        <end position="68"/>
    </location>
</feature>
<reference evidence="2 3" key="1">
    <citation type="submission" date="2019-09" db="EMBL/GenBank/DDBJ databases">
        <authorList>
            <person name="Ou C."/>
        </authorList>
    </citation>
    <scope>NUCLEOTIDE SEQUENCE [LARGE SCALE GENOMIC DNA]</scope>
    <source>
        <strain evidence="2">S2</strain>
        <tissue evidence="2">Leaf</tissue>
    </source>
</reference>
<evidence type="ECO:0000313" key="3">
    <source>
        <dbReference type="Proteomes" id="UP000327157"/>
    </source>
</evidence>
<gene>
    <name evidence="2" type="ORF">D8674_011460</name>
</gene>
<reference evidence="3" key="2">
    <citation type="submission" date="2019-10" db="EMBL/GenBank/DDBJ databases">
        <title>A de novo genome assembly of a pear dwarfing rootstock.</title>
        <authorList>
            <person name="Wang F."/>
            <person name="Wang J."/>
            <person name="Li S."/>
            <person name="Zhang Y."/>
            <person name="Fang M."/>
            <person name="Ma L."/>
            <person name="Zhao Y."/>
            <person name="Jiang S."/>
        </authorList>
    </citation>
    <scope>NUCLEOTIDE SEQUENCE [LARGE SCALE GENOMIC DNA]</scope>
</reference>
<organism evidence="2 3">
    <name type="scientific">Pyrus ussuriensis x Pyrus communis</name>
    <dbReference type="NCBI Taxonomy" id="2448454"/>
    <lineage>
        <taxon>Eukaryota</taxon>
        <taxon>Viridiplantae</taxon>
        <taxon>Streptophyta</taxon>
        <taxon>Embryophyta</taxon>
        <taxon>Tracheophyta</taxon>
        <taxon>Spermatophyta</taxon>
        <taxon>Magnoliopsida</taxon>
        <taxon>eudicotyledons</taxon>
        <taxon>Gunneridae</taxon>
        <taxon>Pentapetalae</taxon>
        <taxon>rosids</taxon>
        <taxon>fabids</taxon>
        <taxon>Rosales</taxon>
        <taxon>Rosaceae</taxon>
        <taxon>Amygdaloideae</taxon>
        <taxon>Maleae</taxon>
        <taxon>Pyrus</taxon>
    </lineage>
</organism>
<reference evidence="2 3" key="3">
    <citation type="submission" date="2019-11" db="EMBL/GenBank/DDBJ databases">
        <title>A de novo genome assembly of a pear dwarfing rootstock.</title>
        <authorList>
            <person name="Wang F."/>
            <person name="Wang J."/>
            <person name="Li S."/>
            <person name="Zhang Y."/>
            <person name="Fang M."/>
            <person name="Ma L."/>
            <person name="Zhao Y."/>
            <person name="Jiang S."/>
        </authorList>
    </citation>
    <scope>NUCLEOTIDE SEQUENCE [LARGE SCALE GENOMIC DNA]</scope>
    <source>
        <strain evidence="2">S2</strain>
        <tissue evidence="2">Leaf</tissue>
    </source>
</reference>
<accession>A0A5N5G4E2</accession>
<dbReference type="Proteomes" id="UP000327157">
    <property type="component" value="Chromosome 14"/>
</dbReference>